<dbReference type="PANTHER" id="PTHR30004:SF6">
    <property type="entry name" value="D-THREONATE 4-PHOSPHATE DEHYDROGENASE"/>
    <property type="match status" value="1"/>
</dbReference>
<dbReference type="GO" id="GO:0051287">
    <property type="term" value="F:NAD binding"/>
    <property type="evidence" value="ECO:0007669"/>
    <property type="project" value="InterPro"/>
</dbReference>
<gene>
    <name evidence="4" type="primary">pdxA1</name>
    <name evidence="4" type="ORF">rosag_46490</name>
</gene>
<keyword evidence="1" id="KW-0479">Metal-binding</keyword>
<name>A0AA37V8T5_9BACT</name>
<evidence type="ECO:0000256" key="3">
    <source>
        <dbReference type="ARBA" id="ARBA00023027"/>
    </source>
</evidence>
<dbReference type="Pfam" id="PF04166">
    <property type="entry name" value="PdxA"/>
    <property type="match status" value="1"/>
</dbReference>
<dbReference type="EMBL" id="BRXS01000007">
    <property type="protein sequence ID" value="GLC28136.1"/>
    <property type="molecule type" value="Genomic_DNA"/>
</dbReference>
<dbReference type="Proteomes" id="UP001161325">
    <property type="component" value="Unassembled WGS sequence"/>
</dbReference>
<dbReference type="PANTHER" id="PTHR30004">
    <property type="entry name" value="4-HYDROXYTHREONINE-4-PHOSPHATE DEHYDROGENASE"/>
    <property type="match status" value="1"/>
</dbReference>
<keyword evidence="5" id="KW-1185">Reference proteome</keyword>
<protein>
    <submittedName>
        <fullName evidence="4">4-hydroxythreonine-4-phosphate dehydrogenase 1</fullName>
    </submittedName>
</protein>
<keyword evidence="2" id="KW-0560">Oxidoreductase</keyword>
<organism evidence="4 5">
    <name type="scientific">Roseisolibacter agri</name>
    <dbReference type="NCBI Taxonomy" id="2014610"/>
    <lineage>
        <taxon>Bacteria</taxon>
        <taxon>Pseudomonadati</taxon>
        <taxon>Gemmatimonadota</taxon>
        <taxon>Gemmatimonadia</taxon>
        <taxon>Gemmatimonadales</taxon>
        <taxon>Gemmatimonadaceae</taxon>
        <taxon>Roseisolibacter</taxon>
    </lineage>
</organism>
<proteinExistence type="predicted"/>
<sequence>MTTRLAVTLGDPRGIGPELVARTLGTDVVPGDVSLVLVGPSGTGVDVDVDVGAWDPRDGAAGAGRLAGRAIEAAVRLAQQGAVQGIVTAPLDKAALHAGGYDFPGHTEMLGALTGTEPAMMLAATRPSVAGGTPLRVVLATTHVALRDVPRLLTAETIAHAAALTRDHLQRWFGIAEPRIALCAMNPHAGDGGRFGREDDELLAPAARAAGLAGPLPADTVFVRAMRGAFDAVIAPYHDVGMTAIKVAAFGSAVNVTLGLPFPRTSPDHGTALDIAGQGIADPSSFHEAMRLCATLAAREAAVA</sequence>
<dbReference type="GO" id="GO:0046872">
    <property type="term" value="F:metal ion binding"/>
    <property type="evidence" value="ECO:0007669"/>
    <property type="project" value="UniProtKB-KW"/>
</dbReference>
<dbReference type="SUPFAM" id="SSF53659">
    <property type="entry name" value="Isocitrate/Isopropylmalate dehydrogenase-like"/>
    <property type="match status" value="1"/>
</dbReference>
<dbReference type="InterPro" id="IPR005255">
    <property type="entry name" value="PdxA_fam"/>
</dbReference>
<evidence type="ECO:0000256" key="2">
    <source>
        <dbReference type="ARBA" id="ARBA00023002"/>
    </source>
</evidence>
<dbReference type="Gene3D" id="3.40.718.10">
    <property type="entry name" value="Isopropylmalate Dehydrogenase"/>
    <property type="match status" value="1"/>
</dbReference>
<dbReference type="AlphaFoldDB" id="A0AA37V8T5"/>
<dbReference type="RefSeq" id="WP_284352559.1">
    <property type="nucleotide sequence ID" value="NZ_BRXS01000007.1"/>
</dbReference>
<comment type="caution">
    <text evidence="4">The sequence shown here is derived from an EMBL/GenBank/DDBJ whole genome shotgun (WGS) entry which is preliminary data.</text>
</comment>
<reference evidence="4" key="1">
    <citation type="submission" date="2022-08" db="EMBL/GenBank/DDBJ databases">
        <title>Draft genome sequencing of Roseisolibacter agri AW1220.</title>
        <authorList>
            <person name="Tobiishi Y."/>
            <person name="Tonouchi A."/>
        </authorList>
    </citation>
    <scope>NUCLEOTIDE SEQUENCE</scope>
    <source>
        <strain evidence="4">AW1220</strain>
    </source>
</reference>
<evidence type="ECO:0000313" key="4">
    <source>
        <dbReference type="EMBL" id="GLC28136.1"/>
    </source>
</evidence>
<accession>A0AA37V8T5</accession>
<dbReference type="NCBIfam" id="TIGR00557">
    <property type="entry name" value="pdxA"/>
    <property type="match status" value="1"/>
</dbReference>
<evidence type="ECO:0000256" key="1">
    <source>
        <dbReference type="ARBA" id="ARBA00022723"/>
    </source>
</evidence>
<keyword evidence="3" id="KW-0520">NAD</keyword>
<evidence type="ECO:0000313" key="5">
    <source>
        <dbReference type="Proteomes" id="UP001161325"/>
    </source>
</evidence>
<dbReference type="GO" id="GO:0016491">
    <property type="term" value="F:oxidoreductase activity"/>
    <property type="evidence" value="ECO:0007669"/>
    <property type="project" value="UniProtKB-KW"/>
</dbReference>